<keyword evidence="2" id="KW-1185">Reference proteome</keyword>
<proteinExistence type="predicted"/>
<dbReference type="EMBL" id="CBXF010000088">
    <property type="protein sequence ID" value="CDL83236.1"/>
    <property type="molecule type" value="Genomic_DNA"/>
</dbReference>
<accession>W1J027</accession>
<evidence type="ECO:0000313" key="1">
    <source>
        <dbReference type="EMBL" id="CDL83236.1"/>
    </source>
</evidence>
<name>W1J027_9GAMM</name>
<dbReference type="AlphaFoldDB" id="W1J027"/>
<dbReference type="Proteomes" id="UP000019202">
    <property type="component" value="Unassembled WGS sequence"/>
</dbReference>
<reference evidence="1" key="1">
    <citation type="submission" date="2013-11" db="EMBL/GenBank/DDBJ databases">
        <title>Draft genome sequence and annotation of the entomopathogenic bacteria, Xenorhabdus cabanillasi strain JM26 and Xenorhabdus szentirmai strain DSM 16338.</title>
        <authorList>
            <person name="Gualtieri M."/>
            <person name="Ogier J.C."/>
            <person name="Pages S."/>
            <person name="Givaudan A."/>
            <person name="Gaudriault S."/>
        </authorList>
    </citation>
    <scope>NUCLEOTIDE SEQUENCE [LARGE SCALE GENOMIC DNA]</scope>
    <source>
        <strain evidence="1">DSM 16338</strain>
    </source>
</reference>
<evidence type="ECO:0000313" key="2">
    <source>
        <dbReference type="Proteomes" id="UP000019202"/>
    </source>
</evidence>
<sequence>MMDGDMLRSTIHECFP</sequence>
<protein>
    <submittedName>
        <fullName evidence="1">Uncharacterized protein</fullName>
    </submittedName>
</protein>
<comment type="caution">
    <text evidence="1">The sequence shown here is derived from an EMBL/GenBank/DDBJ whole genome shotgun (WGS) entry which is preliminary data.</text>
</comment>
<gene>
    <name evidence="1" type="ORF">XSR1_30090</name>
</gene>
<organism evidence="1 2">
    <name type="scientific">Xenorhabdus szentirmaii DSM 16338</name>
    <dbReference type="NCBI Taxonomy" id="1427518"/>
    <lineage>
        <taxon>Bacteria</taxon>
        <taxon>Pseudomonadati</taxon>
        <taxon>Pseudomonadota</taxon>
        <taxon>Gammaproteobacteria</taxon>
        <taxon>Enterobacterales</taxon>
        <taxon>Morganellaceae</taxon>
        <taxon>Xenorhabdus</taxon>
    </lineage>
</organism>